<gene>
    <name evidence="1" type="ORF">GSY63_01880</name>
</gene>
<reference evidence="1" key="1">
    <citation type="submission" date="2020-01" db="EMBL/GenBank/DDBJ databases">
        <authorList>
            <person name="Seo Y.L."/>
        </authorList>
    </citation>
    <scope>NUCLEOTIDE SEQUENCE</scope>
    <source>
        <strain evidence="1">R11</strain>
    </source>
</reference>
<dbReference type="AlphaFoldDB" id="A0A965ZC92"/>
<dbReference type="Proteomes" id="UP000638732">
    <property type="component" value="Unassembled WGS sequence"/>
</dbReference>
<dbReference type="RefSeq" id="WP_166584126.1">
    <property type="nucleotide sequence ID" value="NZ_WWEO01000034.1"/>
</dbReference>
<evidence type="ECO:0000313" key="2">
    <source>
        <dbReference type="Proteomes" id="UP000638732"/>
    </source>
</evidence>
<sequence>MPLKYLRLSDERFMLVMPNKAHEPAYRRRCTALIKTRYGDKVSLDQSLPALLDCFNFYAEELEIAIREITDVNFYVFVYLLHEDSAEISYLTQNTAEFPVDRNYFNLYRRILKLILQESCMIATVSGPAPDDAWTDIHIPVLEKMIYLGDFLFMTADAISEQKITEGSIELALENGLLTFRNTTAWEGFIYAIMAGFGEDGRESLIEEGLESIFNQKFKEEVGLDLADVRGYMGALNEKLHNMTPPRFVTLKELLTFLSEKGAKETIEPFIKGLLLNKNNVASIRNAVEKPYLGKRIIHRPLLTLTIDQEDCVLVYPYSFEEAMNTLFQNNLTMGKYPDNWNQLAFMAQLVKDFKAKHKDILEDPVEAALKTKGILYDRNIKVLFKKDHQHVSINLKPGEIDFIFILKDTIYIADCKNLTKRYEMHGWYQDISKFTNDGYNAKMEEKLNFLNENLSLFEEHLRIQFKTPNLDISKYKLEGIFIINTPTIYMLNGQYKIYTYHRFKQLLDGTDFFDRYIMWPRVNPVAKITWPFFDNLKKEILNSNTQ</sequence>
<evidence type="ECO:0008006" key="3">
    <source>
        <dbReference type="Google" id="ProtNLM"/>
    </source>
</evidence>
<name>A0A965ZC92_9SPHI</name>
<evidence type="ECO:0000313" key="1">
    <source>
        <dbReference type="EMBL" id="NCD68100.1"/>
    </source>
</evidence>
<keyword evidence="2" id="KW-1185">Reference proteome</keyword>
<protein>
    <recommendedName>
        <fullName evidence="3">Nuclease-related domain-containing protein</fullName>
    </recommendedName>
</protein>
<dbReference type="EMBL" id="WWEO01000034">
    <property type="protein sequence ID" value="NCD68100.1"/>
    <property type="molecule type" value="Genomic_DNA"/>
</dbReference>
<comment type="caution">
    <text evidence="1">The sequence shown here is derived from an EMBL/GenBank/DDBJ whole genome shotgun (WGS) entry which is preliminary data.</text>
</comment>
<accession>A0A965ZC92</accession>
<reference evidence="1" key="2">
    <citation type="submission" date="2020-10" db="EMBL/GenBank/DDBJ databases">
        <title>Mucilaginibacter sp. nov., isolated from soil.</title>
        <authorList>
            <person name="Jeon C.O."/>
        </authorList>
    </citation>
    <scope>NUCLEOTIDE SEQUENCE</scope>
    <source>
        <strain evidence="1">R11</strain>
    </source>
</reference>
<organism evidence="1 2">
    <name type="scientific">Mucilaginibacter agri</name>
    <dbReference type="NCBI Taxonomy" id="2695265"/>
    <lineage>
        <taxon>Bacteria</taxon>
        <taxon>Pseudomonadati</taxon>
        <taxon>Bacteroidota</taxon>
        <taxon>Sphingobacteriia</taxon>
        <taxon>Sphingobacteriales</taxon>
        <taxon>Sphingobacteriaceae</taxon>
        <taxon>Mucilaginibacter</taxon>
    </lineage>
</organism>
<proteinExistence type="predicted"/>